<dbReference type="Proteomes" id="UP000179524">
    <property type="component" value="Unassembled WGS sequence"/>
</dbReference>
<proteinExistence type="predicted"/>
<dbReference type="OrthoDB" id="2624091at2"/>
<accession>A0A1S2LXU8</accession>
<sequence>MKTFRTKICNPVIAVRVYKCLSACTYQELRTSAGSYAVVDRLAQCCEVTITPETRDYVARWLMNCGVDPRNPHHRRSMWSFVNS</sequence>
<dbReference type="AlphaFoldDB" id="A0A1S2LXU8"/>
<evidence type="ECO:0000313" key="1">
    <source>
        <dbReference type="EMBL" id="OIJ17050.1"/>
    </source>
</evidence>
<protein>
    <submittedName>
        <fullName evidence="1">Uncharacterized protein</fullName>
    </submittedName>
</protein>
<dbReference type="EMBL" id="MLQR01000001">
    <property type="protein sequence ID" value="OIJ17050.1"/>
    <property type="molecule type" value="Genomic_DNA"/>
</dbReference>
<comment type="caution">
    <text evidence="1">The sequence shown here is derived from an EMBL/GenBank/DDBJ whole genome shotgun (WGS) entry which is preliminary data.</text>
</comment>
<gene>
    <name evidence="1" type="ORF">BKP37_00480</name>
</gene>
<keyword evidence="2" id="KW-1185">Reference proteome</keyword>
<dbReference type="RefSeq" id="WP_139193028.1">
    <property type="nucleotide sequence ID" value="NZ_MLQR01000001.1"/>
</dbReference>
<name>A0A1S2LXU8_9BACI</name>
<reference evidence="1 2" key="1">
    <citation type="submission" date="2016-10" db="EMBL/GenBank/DDBJ databases">
        <title>Draft genome sequences of four alkaliphilic bacteria belonging to the Anaerobacillus genus.</title>
        <authorList>
            <person name="Bassil N.M."/>
            <person name="Lloyd J.R."/>
        </authorList>
    </citation>
    <scope>NUCLEOTIDE SEQUENCE [LARGE SCALE GENOMIC DNA]</scope>
    <source>
        <strain evidence="1 2">DSM 18345</strain>
    </source>
</reference>
<evidence type="ECO:0000313" key="2">
    <source>
        <dbReference type="Proteomes" id="UP000179524"/>
    </source>
</evidence>
<organism evidence="1 2">
    <name type="scientific">Anaerobacillus alkalilacustris</name>
    <dbReference type="NCBI Taxonomy" id="393763"/>
    <lineage>
        <taxon>Bacteria</taxon>
        <taxon>Bacillati</taxon>
        <taxon>Bacillota</taxon>
        <taxon>Bacilli</taxon>
        <taxon>Bacillales</taxon>
        <taxon>Bacillaceae</taxon>
        <taxon>Anaerobacillus</taxon>
    </lineage>
</organism>